<dbReference type="SUPFAM" id="SSF50129">
    <property type="entry name" value="GroES-like"/>
    <property type="match status" value="1"/>
</dbReference>
<dbReference type="SMART" id="SM00825">
    <property type="entry name" value="PKS_KS"/>
    <property type="match status" value="1"/>
</dbReference>
<dbReference type="InterPro" id="IPR013154">
    <property type="entry name" value="ADH-like_N"/>
</dbReference>
<dbReference type="InterPro" id="IPR049551">
    <property type="entry name" value="PKS_DH_C"/>
</dbReference>
<feature type="active site" description="Proton acceptor; for dehydratase activity" evidence="11">
    <location>
        <position position="934"/>
    </location>
</feature>
<dbReference type="EMBL" id="VJZE01000048">
    <property type="protein sequence ID" value="MPY40270.1"/>
    <property type="molecule type" value="Genomic_DNA"/>
</dbReference>
<feature type="region of interest" description="Disordered" evidence="12">
    <location>
        <begin position="1531"/>
        <end position="1565"/>
    </location>
</feature>
<evidence type="ECO:0000259" key="14">
    <source>
        <dbReference type="PROSITE" id="PS52004"/>
    </source>
</evidence>
<dbReference type="PANTHER" id="PTHR43775:SF37">
    <property type="entry name" value="SI:DKEY-61P9.11"/>
    <property type="match status" value="1"/>
</dbReference>
<accession>A0A5N8VYC6</accession>
<dbReference type="PROSITE" id="PS52019">
    <property type="entry name" value="PKS_MFAS_DH"/>
    <property type="match status" value="1"/>
</dbReference>
<dbReference type="Pfam" id="PF13602">
    <property type="entry name" value="ADH_zinc_N_2"/>
    <property type="match status" value="1"/>
</dbReference>
<organism evidence="16 17">
    <name type="scientific">Streptomyces phyllanthi</name>
    <dbReference type="NCBI Taxonomy" id="1803180"/>
    <lineage>
        <taxon>Bacteria</taxon>
        <taxon>Bacillati</taxon>
        <taxon>Actinomycetota</taxon>
        <taxon>Actinomycetes</taxon>
        <taxon>Kitasatosporales</taxon>
        <taxon>Streptomycetaceae</taxon>
        <taxon>Streptomyces</taxon>
    </lineage>
</organism>
<dbReference type="SUPFAM" id="SSF51735">
    <property type="entry name" value="NAD(P)-binding Rossmann-fold domains"/>
    <property type="match status" value="3"/>
</dbReference>
<dbReference type="SMART" id="SM00826">
    <property type="entry name" value="PKS_DH"/>
    <property type="match status" value="1"/>
</dbReference>
<feature type="compositionally biased region" description="Basic and acidic residues" evidence="12">
    <location>
        <begin position="1554"/>
        <end position="1565"/>
    </location>
</feature>
<feature type="region of interest" description="Disordered" evidence="12">
    <location>
        <begin position="1223"/>
        <end position="1264"/>
    </location>
</feature>
<feature type="compositionally biased region" description="Low complexity" evidence="12">
    <location>
        <begin position="881"/>
        <end position="899"/>
    </location>
</feature>
<dbReference type="InterPro" id="IPR036736">
    <property type="entry name" value="ACP-like_sf"/>
</dbReference>
<dbReference type="InterPro" id="IPR049552">
    <property type="entry name" value="PKS_DH_N"/>
</dbReference>
<dbReference type="Pfam" id="PF00550">
    <property type="entry name" value="PP-binding"/>
    <property type="match status" value="1"/>
</dbReference>
<dbReference type="Gene3D" id="1.10.1200.10">
    <property type="entry name" value="ACP-like"/>
    <property type="match status" value="1"/>
</dbReference>
<keyword evidence="9" id="KW-0511">Multifunctional enzyme</keyword>
<evidence type="ECO:0000256" key="7">
    <source>
        <dbReference type="ARBA" id="ARBA00022737"/>
    </source>
</evidence>
<dbReference type="GO" id="GO:0004315">
    <property type="term" value="F:3-oxoacyl-[acyl-carrier-protein] synthase activity"/>
    <property type="evidence" value="ECO:0007669"/>
    <property type="project" value="InterPro"/>
</dbReference>
<dbReference type="OrthoDB" id="9778690at2"/>
<feature type="compositionally biased region" description="Polar residues" evidence="12">
    <location>
        <begin position="2097"/>
        <end position="2112"/>
    </location>
</feature>
<dbReference type="CDD" id="cd05195">
    <property type="entry name" value="enoyl_red"/>
    <property type="match status" value="1"/>
</dbReference>
<evidence type="ECO:0000259" key="15">
    <source>
        <dbReference type="PROSITE" id="PS52019"/>
    </source>
</evidence>
<dbReference type="InterPro" id="IPR006162">
    <property type="entry name" value="Ppantetheine_attach_site"/>
</dbReference>
<dbReference type="InterPro" id="IPR020806">
    <property type="entry name" value="PKS_PP-bd"/>
</dbReference>
<dbReference type="Pfam" id="PF08659">
    <property type="entry name" value="KR"/>
    <property type="match status" value="1"/>
</dbReference>
<dbReference type="PROSITE" id="PS52004">
    <property type="entry name" value="KS3_2"/>
    <property type="match status" value="1"/>
</dbReference>
<keyword evidence="17" id="KW-1185">Reference proteome</keyword>
<evidence type="ECO:0000256" key="3">
    <source>
        <dbReference type="ARBA" id="ARBA00022450"/>
    </source>
</evidence>
<dbReference type="InterPro" id="IPR016036">
    <property type="entry name" value="Malonyl_transacylase_ACP-bd"/>
</dbReference>
<dbReference type="InterPro" id="IPR014031">
    <property type="entry name" value="Ketoacyl_synth_C"/>
</dbReference>
<keyword evidence="8" id="KW-0045">Antibiotic biosynthesis</keyword>
<feature type="region of interest" description="Disordered" evidence="12">
    <location>
        <begin position="1001"/>
        <end position="1029"/>
    </location>
</feature>
<dbReference type="PROSITE" id="PS50075">
    <property type="entry name" value="CARRIER"/>
    <property type="match status" value="1"/>
</dbReference>
<dbReference type="Pfam" id="PF14765">
    <property type="entry name" value="PS-DH"/>
    <property type="match status" value="1"/>
</dbReference>
<dbReference type="InterPro" id="IPR013968">
    <property type="entry name" value="PKS_KR"/>
</dbReference>
<proteinExistence type="predicted"/>
<dbReference type="GO" id="GO:0031177">
    <property type="term" value="F:phosphopantetheine binding"/>
    <property type="evidence" value="ECO:0007669"/>
    <property type="project" value="InterPro"/>
</dbReference>
<dbReference type="InterPro" id="IPR016039">
    <property type="entry name" value="Thiolase-like"/>
</dbReference>
<dbReference type="Pfam" id="PF00698">
    <property type="entry name" value="Acyl_transf_1"/>
    <property type="match status" value="1"/>
</dbReference>
<dbReference type="InterPro" id="IPR054514">
    <property type="entry name" value="RhiE-like_linker"/>
</dbReference>
<dbReference type="SUPFAM" id="SSF55048">
    <property type="entry name" value="Probable ACP-binding domain of malonyl-CoA ACP transacylase"/>
    <property type="match status" value="1"/>
</dbReference>
<dbReference type="Gene3D" id="3.40.366.10">
    <property type="entry name" value="Malonyl-Coenzyme A Acyl Carrier Protein, domain 2"/>
    <property type="match status" value="1"/>
</dbReference>
<dbReference type="GO" id="GO:0004312">
    <property type="term" value="F:fatty acid synthase activity"/>
    <property type="evidence" value="ECO:0007669"/>
    <property type="project" value="TreeGrafter"/>
</dbReference>
<dbReference type="InterPro" id="IPR020841">
    <property type="entry name" value="PKS_Beta-ketoAc_synthase_dom"/>
</dbReference>
<feature type="compositionally biased region" description="Basic and acidic residues" evidence="12">
    <location>
        <begin position="865"/>
        <end position="874"/>
    </location>
</feature>
<dbReference type="InterPro" id="IPR009081">
    <property type="entry name" value="PP-bd_ACP"/>
</dbReference>
<dbReference type="InterPro" id="IPR016035">
    <property type="entry name" value="Acyl_Trfase/lysoPLipase"/>
</dbReference>
<feature type="active site" description="Proton donor; for dehydratase activity" evidence="11">
    <location>
        <position position="1121"/>
    </location>
</feature>
<dbReference type="SUPFAM" id="SSF53901">
    <property type="entry name" value="Thiolase-like"/>
    <property type="match status" value="1"/>
</dbReference>
<feature type="domain" description="Carrier" evidence="13">
    <location>
        <begin position="2137"/>
        <end position="2214"/>
    </location>
</feature>
<feature type="region of interest" description="Disordered" evidence="12">
    <location>
        <begin position="2094"/>
        <end position="2122"/>
    </location>
</feature>
<keyword evidence="3" id="KW-0596">Phosphopantetheine</keyword>
<gene>
    <name evidence="16" type="ORF">FNH04_10200</name>
</gene>
<feature type="compositionally biased region" description="Low complexity" evidence="12">
    <location>
        <begin position="1228"/>
        <end position="1250"/>
    </location>
</feature>
<comment type="subcellular location">
    <subcellularLocation>
        <location evidence="1">Cytoplasm</location>
    </subcellularLocation>
</comment>
<dbReference type="InterPro" id="IPR018201">
    <property type="entry name" value="Ketoacyl_synth_AS"/>
</dbReference>
<evidence type="ECO:0000313" key="17">
    <source>
        <dbReference type="Proteomes" id="UP000326979"/>
    </source>
</evidence>
<dbReference type="InterPro" id="IPR014030">
    <property type="entry name" value="Ketoacyl_synth_N"/>
</dbReference>
<feature type="compositionally biased region" description="Acidic residues" evidence="12">
    <location>
        <begin position="1011"/>
        <end position="1023"/>
    </location>
</feature>
<keyword evidence="6" id="KW-0808">Transferase</keyword>
<dbReference type="InterPro" id="IPR014043">
    <property type="entry name" value="Acyl_transferase_dom"/>
</dbReference>
<evidence type="ECO:0000256" key="10">
    <source>
        <dbReference type="ARBA" id="ARBA00023315"/>
    </source>
</evidence>
<dbReference type="Gene3D" id="3.40.47.10">
    <property type="match status" value="1"/>
</dbReference>
<dbReference type="Pfam" id="PF21089">
    <property type="entry name" value="PKS_DH_N"/>
    <property type="match status" value="1"/>
</dbReference>
<keyword evidence="5" id="KW-0597">Phosphoprotein</keyword>
<dbReference type="GO" id="GO:0071770">
    <property type="term" value="P:DIM/DIP cell wall layer assembly"/>
    <property type="evidence" value="ECO:0007669"/>
    <property type="project" value="TreeGrafter"/>
</dbReference>
<dbReference type="InterPro" id="IPR036291">
    <property type="entry name" value="NAD(P)-bd_dom_sf"/>
</dbReference>
<evidence type="ECO:0000256" key="2">
    <source>
        <dbReference type="ARBA" id="ARBA00004792"/>
    </source>
</evidence>
<dbReference type="SUPFAM" id="SSF52151">
    <property type="entry name" value="FabD/lysophospholipase-like"/>
    <property type="match status" value="1"/>
</dbReference>
<feature type="region of interest" description="N-terminal hotdog fold" evidence="11">
    <location>
        <begin position="901"/>
        <end position="1043"/>
    </location>
</feature>
<dbReference type="PANTHER" id="PTHR43775">
    <property type="entry name" value="FATTY ACID SYNTHASE"/>
    <property type="match status" value="1"/>
</dbReference>
<dbReference type="SMART" id="SM00822">
    <property type="entry name" value="PKS_KR"/>
    <property type="match status" value="1"/>
</dbReference>
<dbReference type="GO" id="GO:0005886">
    <property type="term" value="C:plasma membrane"/>
    <property type="evidence" value="ECO:0007669"/>
    <property type="project" value="TreeGrafter"/>
</dbReference>
<dbReference type="Gene3D" id="3.30.70.3290">
    <property type="match status" value="1"/>
</dbReference>
<dbReference type="SUPFAM" id="SSF47336">
    <property type="entry name" value="ACP-like"/>
    <property type="match status" value="1"/>
</dbReference>
<dbReference type="Pfam" id="PF00109">
    <property type="entry name" value="ketoacyl-synt"/>
    <property type="match status" value="1"/>
</dbReference>
<dbReference type="CDD" id="cd08955">
    <property type="entry name" value="KR_2_FAS_SDR_x"/>
    <property type="match status" value="1"/>
</dbReference>
<evidence type="ECO:0000256" key="12">
    <source>
        <dbReference type="SAM" id="MobiDB-lite"/>
    </source>
</evidence>
<feature type="domain" description="Ketosynthase family 3 (KS3)" evidence="14">
    <location>
        <begin position="1"/>
        <end position="407"/>
    </location>
</feature>
<dbReference type="SMART" id="SM00829">
    <property type="entry name" value="PKS_ER"/>
    <property type="match status" value="1"/>
</dbReference>
<evidence type="ECO:0000256" key="8">
    <source>
        <dbReference type="ARBA" id="ARBA00023194"/>
    </source>
</evidence>
<evidence type="ECO:0000256" key="5">
    <source>
        <dbReference type="ARBA" id="ARBA00022553"/>
    </source>
</evidence>
<dbReference type="InterPro" id="IPR049900">
    <property type="entry name" value="PKS_mFAS_DH"/>
</dbReference>
<dbReference type="SMART" id="SM00823">
    <property type="entry name" value="PKS_PP"/>
    <property type="match status" value="1"/>
</dbReference>
<feature type="region of interest" description="Disordered" evidence="12">
    <location>
        <begin position="865"/>
        <end position="918"/>
    </location>
</feature>
<evidence type="ECO:0000256" key="6">
    <source>
        <dbReference type="ARBA" id="ARBA00022679"/>
    </source>
</evidence>
<sequence>MGCRLPGGVDSPADLWRLLAAGRDAVGDPPPGRADVGRSPDAALSRQGGWLRDIRGFDAAFFGVSGREADLLDPQHRLLLEVSWEALEHAGLPPDRLVGTSTGVFTGLSYTDYMDRLAGHPRELEGSVLTNGHCVAPGRVSYLLGFEGPSVALDTACSSSLVAVHLAGQALRNGECDVALAGGVTLMLASRTTRSFVRMGMLSPTGRCRAFDAAADGFVRGEGCAVVVLKRLRDAARDGDRVLAVVRGSAVNQDGRSDGLAAPSAAAQEALFRQALARAGVAPGDVGMIEAHGTGTPVGDPVEFTSLARVYGNGPGRCALGSVKTNLGHLEPAAGVTALLKAVMCLQQGVVPPSLHFTRWNPAIASAGTRFFVPGRLTDWPIRTSARLAAVSSFGFSGTNAHVVLEQAPAAAVRPMPGRRTGGLAGAAAAESFALLVPAGSAAALPTAARRLADWLEGDGATVPLGDIAHTLALRRPAGRGRLGVVASSHASLVRALRSYAAGQAVPDVVSGEVAAGVSRRPVWVFSGQGSQWRGMARTLLAHEPAFDAALSEVEPLIAAEAGFSVRDVLREGREVTGCGRVQPVLFAVQTALAATWRAYGVEPAGVVGHSMGEVAAAVVAGALSLEDGVRVICRRSALLTRVSGTGAMATVALGRTEVEADLESAGASASVSVAVLAAPGSTVVAGDTATVERLVERWDARGIPARLIAVDVASHSPQVEPLLDELAAGLADLRPGPPVVPFYSTVLDDPRTVPGFDAAYWCHNLRRPVRFAEAVRAAAGDRHTVYVEVSPHPVVTHALTGSLRELVDVPVVLPTLRREENEQATFRAQLAALHCAGVPVDWAVLYGGGTLADVPTIAFDRKEHWVDPGDRPDGGGTAAGSGLPAASGLPAGSGADSARSSLPGVHTRIPGRPVRHTWRGEAGTRAHPWLADHKVNSEVVLPGAAYCALALTAACRTFHAPPRDVEVGDIAFHELLALADRTEITMTADVTAQGRATCQVFAPSGGAGDGPDDDGDDGDGGDGDGPWALHASAALSSGRALRELAPVSPHAMAAEHPVALPAATLYRRLRSRGLHHGDAFAGLSELRLSPTGDSIWGRVGLPASAGPTPDSLCVHPVLLDLCAQLAVALLVHEDAGSGLVLPVRARSLRVHGDPAAVVHGHAKITQQQPDGVTADIRLLTGDGHTVIALNGMRLLHRAVHEAREDAAVDRWFYSIDWQSAPAGEASPARPADPTTTGPAPADPVATDPAPAGPAPADPVATNPAPAGPWLVVGEPGAQAGALAKALRASGAAARTLALPEGEHRLPAVRAHLAERELTDPPGAVVFLCSPSGMPEEAGTGRPTPAADPTVDALTRTRRLLGVAQALADCPSSPRLFVLTRGARAVRPGETEDPSQGPVRGLARVLAHEHPELRPTLIDMGASDDDLRQTAALLLRGVPGDEMAVRGAEQHVARLVPAPLTEPERLAATTRTVRYGTDRFRLRASRAGDLGSLRLAVGEEHPPGRGEVELRVGAAGVNFRDVLTVMGLLPAPDRPTDRRACGRTGRRTGGRTGRSTDRPADSGDRIGFECTGTVTAVGPGVEHVRVGDTVLAVDLAGGAFASFATVRADAVVPLPPGADAVALAGIPTAFLTAWYSLRHVARLAAGERVLIHSATGGTGLAAIAVARHLGAEVLATAGNDEKRGYLRGMGVRHVMDSRSLDFTEQAREATGGEGVDVVLNSLSGPAIRAGLEALRSFGRFVELGVRDILADASLGLAPLRHNVTFSTVDLIELQQNRPQVFQELLGEVMDLFAAGHLKALPYREFPLARATEAFRLMAGAGHIGKLVLTVPECGETAAVHAEPPSPVRADGAYVVTGGLRGVGLATAARLAELGAGHIVLNGRTPPGEATRTELARLRAAGARITVELGDVSLPGTAERLVAAATADGLPLRGVVHSAMVLDDAVTTNITDEQLERVWQPKVTAAWRLHEALAQHPADWFALYSSMASLLGNPGQGAYAAANAWLDAFAAWRTGRGLPTVAVNWGPWGQTGVATDFADRGYETIPTESGLRALEALLAHRRVTAGVLPGRPETWILPGVRSAPFFARLVDGHEAGSSARSGDTSPGDTSPGNASPEGRPADGADVRARLAGLDSPLARRTALEAYLAEQMATVLQSGNARLDPQTPLRSLGFDSLLSMELRTRLQAGLGIQLANNFVWKHPTIAALATGLADKMGLVLS</sequence>
<comment type="caution">
    <text evidence="16">The sequence shown here is derived from an EMBL/GenBank/DDBJ whole genome shotgun (WGS) entry which is preliminary data.</text>
</comment>
<dbReference type="InterPro" id="IPR001227">
    <property type="entry name" value="Ac_transferase_dom_sf"/>
</dbReference>
<keyword evidence="4" id="KW-0963">Cytoplasm</keyword>
<evidence type="ECO:0000256" key="11">
    <source>
        <dbReference type="PROSITE-ProRule" id="PRU01363"/>
    </source>
</evidence>
<dbReference type="InterPro" id="IPR011032">
    <property type="entry name" value="GroES-like_sf"/>
</dbReference>
<dbReference type="InterPro" id="IPR020807">
    <property type="entry name" value="PKS_DH"/>
</dbReference>
<dbReference type="GO" id="GO:0006633">
    <property type="term" value="P:fatty acid biosynthetic process"/>
    <property type="evidence" value="ECO:0007669"/>
    <property type="project" value="InterPro"/>
</dbReference>
<evidence type="ECO:0000256" key="9">
    <source>
        <dbReference type="ARBA" id="ARBA00023268"/>
    </source>
</evidence>
<dbReference type="Pfam" id="PF02801">
    <property type="entry name" value="Ketoacyl-synt_C"/>
    <property type="match status" value="1"/>
</dbReference>
<dbReference type="GO" id="GO:0005737">
    <property type="term" value="C:cytoplasm"/>
    <property type="evidence" value="ECO:0007669"/>
    <property type="project" value="UniProtKB-SubCell"/>
</dbReference>
<keyword evidence="7" id="KW-0677">Repeat</keyword>
<dbReference type="PROSITE" id="PS00606">
    <property type="entry name" value="KS3_1"/>
    <property type="match status" value="1"/>
</dbReference>
<dbReference type="Gene3D" id="3.10.129.110">
    <property type="entry name" value="Polyketide synthase dehydratase"/>
    <property type="match status" value="1"/>
</dbReference>
<dbReference type="InterPro" id="IPR020843">
    <property type="entry name" value="ER"/>
</dbReference>
<dbReference type="Pfam" id="PF08240">
    <property type="entry name" value="ADH_N"/>
    <property type="match status" value="1"/>
</dbReference>
<dbReference type="FunFam" id="3.40.47.10:FF:000019">
    <property type="entry name" value="Polyketide synthase type I"/>
    <property type="match status" value="1"/>
</dbReference>
<dbReference type="GO" id="GO:0033068">
    <property type="term" value="P:macrolide biosynthetic process"/>
    <property type="evidence" value="ECO:0007669"/>
    <property type="project" value="UniProtKB-ARBA"/>
</dbReference>
<dbReference type="GO" id="GO:0016491">
    <property type="term" value="F:oxidoreductase activity"/>
    <property type="evidence" value="ECO:0007669"/>
    <property type="project" value="InterPro"/>
</dbReference>
<dbReference type="Gene3D" id="3.40.50.720">
    <property type="entry name" value="NAD(P)-binding Rossmann-like Domain"/>
    <property type="match status" value="3"/>
</dbReference>
<dbReference type="InterPro" id="IPR042104">
    <property type="entry name" value="PKS_dehydratase_sf"/>
</dbReference>
<dbReference type="Proteomes" id="UP000326979">
    <property type="component" value="Unassembled WGS sequence"/>
</dbReference>
<dbReference type="Gene3D" id="3.90.180.10">
    <property type="entry name" value="Medium-chain alcohol dehydrogenases, catalytic domain"/>
    <property type="match status" value="1"/>
</dbReference>
<protein>
    <submittedName>
        <fullName evidence="16">Type I polyketide synthase</fullName>
    </submittedName>
</protein>
<comment type="pathway">
    <text evidence="2">Antibiotic biosynthesis.</text>
</comment>
<evidence type="ECO:0000256" key="4">
    <source>
        <dbReference type="ARBA" id="ARBA00022490"/>
    </source>
</evidence>
<dbReference type="CDD" id="cd00833">
    <property type="entry name" value="PKS"/>
    <property type="match status" value="1"/>
</dbReference>
<name>A0A5N8VYC6_9ACTN</name>
<keyword evidence="10" id="KW-0012">Acyltransferase</keyword>
<evidence type="ECO:0000256" key="1">
    <source>
        <dbReference type="ARBA" id="ARBA00004496"/>
    </source>
</evidence>
<feature type="domain" description="PKS/mFAS DH" evidence="15">
    <location>
        <begin position="901"/>
        <end position="1204"/>
    </location>
</feature>
<dbReference type="FunFam" id="3.40.50.720:FF:000209">
    <property type="entry name" value="Polyketide synthase Pks12"/>
    <property type="match status" value="1"/>
</dbReference>
<dbReference type="InterPro" id="IPR057326">
    <property type="entry name" value="KR_dom"/>
</dbReference>
<dbReference type="SMART" id="SM00827">
    <property type="entry name" value="PKS_AT"/>
    <property type="match status" value="1"/>
</dbReference>
<dbReference type="Pfam" id="PF22336">
    <property type="entry name" value="RhiE-like_linker"/>
    <property type="match status" value="1"/>
</dbReference>
<dbReference type="SMART" id="SM01294">
    <property type="entry name" value="PKS_PP_betabranch"/>
    <property type="match status" value="1"/>
</dbReference>
<reference evidence="16 17" key="1">
    <citation type="submission" date="2019-07" db="EMBL/GenBank/DDBJ databases">
        <title>New species of Amycolatopsis and Streptomyces.</title>
        <authorList>
            <person name="Duangmal K."/>
            <person name="Teo W.F.A."/>
            <person name="Lipun K."/>
        </authorList>
    </citation>
    <scope>NUCLEOTIDE SEQUENCE [LARGE SCALE GENOMIC DNA]</scope>
    <source>
        <strain evidence="16 17">TISTR 2346</strain>
    </source>
</reference>
<evidence type="ECO:0000313" key="16">
    <source>
        <dbReference type="EMBL" id="MPY40270.1"/>
    </source>
</evidence>
<dbReference type="InterPro" id="IPR050091">
    <property type="entry name" value="PKS_NRPS_Biosynth_Enz"/>
</dbReference>
<evidence type="ECO:0000259" key="13">
    <source>
        <dbReference type="PROSITE" id="PS50075"/>
    </source>
</evidence>
<feature type="region of interest" description="C-terminal hotdog fold" evidence="11">
    <location>
        <begin position="1058"/>
        <end position="1204"/>
    </location>
</feature>
<dbReference type="PROSITE" id="PS00012">
    <property type="entry name" value="PHOSPHOPANTETHEINE"/>
    <property type="match status" value="1"/>
</dbReference>